<gene>
    <name evidence="1" type="ORF">AY601_1229</name>
</gene>
<dbReference type="PROSITE" id="PS51257">
    <property type="entry name" value="PROKAR_LIPOPROTEIN"/>
    <property type="match status" value="1"/>
</dbReference>
<sequence>MIRSVRIGQKVQRLISLAERLQPAANSLTGSCYQLLDSDAGSEDFITGASCLNNDGSPLQLCLTTSGKGTSLRVIGDPGAFHTATESRYHSSIKTLLHTIHSSGSSELKAVTEKTIEMLLPKNKVDRNIYKQGFVWIGTSPQQPGIAFYLEMAPLSQKKGWDTVTNWLKAILPLANDAITLINKLKKHCTVASAGLEGSNPENSRAKIYFRMRETTDFQHLGIDLFSSQEMKDFLAIATEKYEVDLNGLVMSVGFNLLTGAHADVKADLCGHCLSYTADEWSSIISQLTTRFSLTPVDTGMILDSQEYQIAFIGFGLTQDLKPRLNLYVKHAIQNGMPQSDEIWGSLKDSMRYLLSIQNENGSWDDYHLPVGTSDQWVTAYAAQALAQYGKKSGNNEAINAATKAAKWLAAQRSYNSGWGFNGGTGPDVDSTAMVVALFDELGLAVNAADRLFFREHWRDGDCIATYTEPDAWATGHWDVTPWGYHGMSTEDRITFLDPFKKALHTHRMDNGFWRSYWWRNPYYSTFITLEVLDRLGLEEPMDAYEYDASSIQIDNAFDLACYIGIECIRGYSDEKIGTHLRALLNWQAGNGQWYGSANLRVTDNFCYEPWNNPSGKYYEDKKSTITTATIIRVLSKIISSKAPHNSDIMYNWM</sequence>
<evidence type="ECO:0000313" key="2">
    <source>
        <dbReference type="Proteomes" id="UP000071561"/>
    </source>
</evidence>
<protein>
    <recommendedName>
        <fullName evidence="3">Squalene cyclase C-terminal domain-containing protein</fullName>
    </recommendedName>
</protein>
<organism evidence="1 2">
    <name type="scientific">Pedobacter cryoconitis</name>
    <dbReference type="NCBI Taxonomy" id="188932"/>
    <lineage>
        <taxon>Bacteria</taxon>
        <taxon>Pseudomonadati</taxon>
        <taxon>Bacteroidota</taxon>
        <taxon>Sphingobacteriia</taxon>
        <taxon>Sphingobacteriales</taxon>
        <taxon>Sphingobacteriaceae</taxon>
        <taxon>Pedobacter</taxon>
    </lineage>
</organism>
<evidence type="ECO:0008006" key="3">
    <source>
        <dbReference type="Google" id="ProtNLM"/>
    </source>
</evidence>
<dbReference type="Proteomes" id="UP000071561">
    <property type="component" value="Chromosome"/>
</dbReference>
<dbReference type="EMBL" id="CP014504">
    <property type="protein sequence ID" value="AMP98153.1"/>
    <property type="molecule type" value="Genomic_DNA"/>
</dbReference>
<dbReference type="InterPro" id="IPR008930">
    <property type="entry name" value="Terpenoid_cyclase/PrenylTrfase"/>
</dbReference>
<dbReference type="KEGG" id="pcm:AY601_1229"/>
<evidence type="ECO:0000313" key="1">
    <source>
        <dbReference type="EMBL" id="AMP98153.1"/>
    </source>
</evidence>
<reference evidence="1 2" key="1">
    <citation type="submission" date="2016-03" db="EMBL/GenBank/DDBJ databases">
        <title>Complete genome sequence of Pedobacter cryoconitis PAMC 27485.</title>
        <authorList>
            <person name="Lee J."/>
            <person name="Kim O.-S."/>
        </authorList>
    </citation>
    <scope>NUCLEOTIDE SEQUENCE [LARGE SCALE GENOMIC DNA]</scope>
    <source>
        <strain evidence="1 2">PAMC 27485</strain>
    </source>
</reference>
<keyword evidence="2" id="KW-1185">Reference proteome</keyword>
<dbReference type="OrthoDB" id="1315998at2"/>
<dbReference type="PATRIC" id="fig|188932.3.peg.1275"/>
<dbReference type="Gene3D" id="1.50.10.20">
    <property type="match status" value="1"/>
</dbReference>
<dbReference type="AlphaFoldDB" id="A0A127V9X7"/>
<accession>A0A127V9X7</accession>
<name>A0A127V9X7_9SPHI</name>
<proteinExistence type="predicted"/>
<dbReference type="SUPFAM" id="SSF48239">
    <property type="entry name" value="Terpenoid cyclases/Protein prenyltransferases"/>
    <property type="match status" value="1"/>
</dbReference>